<dbReference type="RefSeq" id="WP_091522771.1">
    <property type="nucleotide sequence ID" value="NZ_FORF01000013.1"/>
</dbReference>
<sequence>MQLPAWTLKFLAASVVPALIGVSVAISAPSGSTISSEVLSDAHFTIGADGVDFTMITGPRSSGIANSVPACADPARRGILRPC</sequence>
<gene>
    <name evidence="1" type="ORF">SAMN03080618_02485</name>
</gene>
<evidence type="ECO:0000313" key="1">
    <source>
        <dbReference type="EMBL" id="SFJ26174.1"/>
    </source>
</evidence>
<keyword evidence="2" id="KW-1185">Reference proteome</keyword>
<evidence type="ECO:0000313" key="2">
    <source>
        <dbReference type="Proteomes" id="UP000242763"/>
    </source>
</evidence>
<dbReference type="EMBL" id="FORF01000013">
    <property type="protein sequence ID" value="SFJ26174.1"/>
    <property type="molecule type" value="Genomic_DNA"/>
</dbReference>
<dbReference type="OrthoDB" id="9982971at2"/>
<organism evidence="1 2">
    <name type="scientific">Aquamicrobium aerolatum DSM 21857</name>
    <dbReference type="NCBI Taxonomy" id="1121003"/>
    <lineage>
        <taxon>Bacteria</taxon>
        <taxon>Pseudomonadati</taxon>
        <taxon>Pseudomonadota</taxon>
        <taxon>Alphaproteobacteria</taxon>
        <taxon>Hyphomicrobiales</taxon>
        <taxon>Phyllobacteriaceae</taxon>
        <taxon>Aerobium</taxon>
    </lineage>
</organism>
<name>A0A1I3PWH4_9HYPH</name>
<protein>
    <submittedName>
        <fullName evidence="1">Uncharacterized protein</fullName>
    </submittedName>
</protein>
<reference evidence="2" key="1">
    <citation type="submission" date="2016-10" db="EMBL/GenBank/DDBJ databases">
        <authorList>
            <person name="Varghese N."/>
            <person name="Submissions S."/>
        </authorList>
    </citation>
    <scope>NUCLEOTIDE SEQUENCE [LARGE SCALE GENOMIC DNA]</scope>
    <source>
        <strain evidence="2">DSM 21857</strain>
    </source>
</reference>
<dbReference type="Proteomes" id="UP000242763">
    <property type="component" value="Unassembled WGS sequence"/>
</dbReference>
<accession>A0A1I3PWH4</accession>
<proteinExistence type="predicted"/>
<dbReference type="AlphaFoldDB" id="A0A1I3PWH4"/>